<dbReference type="EMBL" id="AMQN01027481">
    <property type="status" value="NOT_ANNOTATED_CDS"/>
    <property type="molecule type" value="Genomic_DNA"/>
</dbReference>
<sequence length="63" mass="7461">MALWGKVQKLTGDQIRTVQAAYGIHFPIEVRHYFAHWIEQQPWYTLIHIHGVRDCVLLFAGWN</sequence>
<evidence type="ECO:0000313" key="3">
    <source>
        <dbReference type="EnsemblMetazoa" id="CapteP110225"/>
    </source>
</evidence>
<evidence type="ECO:0000259" key="1">
    <source>
        <dbReference type="Pfam" id="PF02865"/>
    </source>
</evidence>
<dbReference type="AlphaFoldDB" id="R7TVH4"/>
<dbReference type="SUPFAM" id="SSF48092">
    <property type="entry name" value="Transcription factor STAT-4 N-domain"/>
    <property type="match status" value="1"/>
</dbReference>
<dbReference type="GO" id="GO:0007165">
    <property type="term" value="P:signal transduction"/>
    <property type="evidence" value="ECO:0007669"/>
    <property type="project" value="InterPro"/>
</dbReference>
<dbReference type="GO" id="GO:0006355">
    <property type="term" value="P:regulation of DNA-templated transcription"/>
    <property type="evidence" value="ECO:0007669"/>
    <property type="project" value="InterPro"/>
</dbReference>
<dbReference type="EMBL" id="KB308522">
    <property type="protein sequence ID" value="ELT97587.1"/>
    <property type="molecule type" value="Genomic_DNA"/>
</dbReference>
<reference evidence="2 4" key="2">
    <citation type="journal article" date="2013" name="Nature">
        <title>Insights into bilaterian evolution from three spiralian genomes.</title>
        <authorList>
            <person name="Simakov O."/>
            <person name="Marletaz F."/>
            <person name="Cho S.J."/>
            <person name="Edsinger-Gonzales E."/>
            <person name="Havlak P."/>
            <person name="Hellsten U."/>
            <person name="Kuo D.H."/>
            <person name="Larsson T."/>
            <person name="Lv J."/>
            <person name="Arendt D."/>
            <person name="Savage R."/>
            <person name="Osoegawa K."/>
            <person name="de Jong P."/>
            <person name="Grimwood J."/>
            <person name="Chapman J.A."/>
            <person name="Shapiro H."/>
            <person name="Aerts A."/>
            <person name="Otillar R.P."/>
            <person name="Terry A.Y."/>
            <person name="Boore J.L."/>
            <person name="Grigoriev I.V."/>
            <person name="Lindberg D.R."/>
            <person name="Seaver E.C."/>
            <person name="Weisblat D.A."/>
            <person name="Putnam N.H."/>
            <person name="Rokhsar D.S."/>
        </authorList>
    </citation>
    <scope>NUCLEOTIDE SEQUENCE</scope>
    <source>
        <strain evidence="2 4">I ESC-2004</strain>
    </source>
</reference>
<dbReference type="OrthoDB" id="19300at2759"/>
<organism evidence="2">
    <name type="scientific">Capitella teleta</name>
    <name type="common">Polychaete worm</name>
    <dbReference type="NCBI Taxonomy" id="283909"/>
    <lineage>
        <taxon>Eukaryota</taxon>
        <taxon>Metazoa</taxon>
        <taxon>Spiralia</taxon>
        <taxon>Lophotrochozoa</taxon>
        <taxon>Annelida</taxon>
        <taxon>Polychaeta</taxon>
        <taxon>Sedentaria</taxon>
        <taxon>Scolecida</taxon>
        <taxon>Capitellidae</taxon>
        <taxon>Capitella</taxon>
    </lineage>
</organism>
<accession>R7TVH4</accession>
<reference evidence="4" key="1">
    <citation type="submission" date="2012-12" db="EMBL/GenBank/DDBJ databases">
        <authorList>
            <person name="Hellsten U."/>
            <person name="Grimwood J."/>
            <person name="Chapman J.A."/>
            <person name="Shapiro H."/>
            <person name="Aerts A."/>
            <person name="Otillar R.P."/>
            <person name="Terry A.Y."/>
            <person name="Boore J.L."/>
            <person name="Simakov O."/>
            <person name="Marletaz F."/>
            <person name="Cho S.-J."/>
            <person name="Edsinger-Gonzales E."/>
            <person name="Havlak P."/>
            <person name="Kuo D.-H."/>
            <person name="Larsson T."/>
            <person name="Lv J."/>
            <person name="Arendt D."/>
            <person name="Savage R."/>
            <person name="Osoegawa K."/>
            <person name="de Jong P."/>
            <person name="Lindberg D.R."/>
            <person name="Seaver E.C."/>
            <person name="Weisblat D.A."/>
            <person name="Putnam N.H."/>
            <person name="Grigoriev I.V."/>
            <person name="Rokhsar D.S."/>
        </authorList>
    </citation>
    <scope>NUCLEOTIDE SEQUENCE</scope>
    <source>
        <strain evidence="4">I ESC-2004</strain>
    </source>
</reference>
<dbReference type="Pfam" id="PF02865">
    <property type="entry name" value="STAT_int"/>
    <property type="match status" value="1"/>
</dbReference>
<name>R7TVH4_CAPTE</name>
<evidence type="ECO:0000313" key="2">
    <source>
        <dbReference type="EMBL" id="ELT97587.1"/>
    </source>
</evidence>
<feature type="domain" description="STAT transcription factor protein interaction" evidence="1">
    <location>
        <begin position="2"/>
        <end position="47"/>
    </location>
</feature>
<evidence type="ECO:0000313" key="4">
    <source>
        <dbReference type="Proteomes" id="UP000014760"/>
    </source>
</evidence>
<gene>
    <name evidence="2" type="ORF">CAPTEDRAFT_110225</name>
</gene>
<dbReference type="STRING" id="283909.R7TVH4"/>
<dbReference type="InterPro" id="IPR013799">
    <property type="entry name" value="STAT_TF_prot_interaction"/>
</dbReference>
<dbReference type="EnsemblMetazoa" id="CapteT110225">
    <property type="protein sequence ID" value="CapteP110225"/>
    <property type="gene ID" value="CapteG110225"/>
</dbReference>
<dbReference type="Gene3D" id="1.10.532.10">
    <property type="entry name" value="STAT transcription factor, N-terminal domain"/>
    <property type="match status" value="1"/>
</dbReference>
<reference evidence="3" key="3">
    <citation type="submission" date="2015-06" db="UniProtKB">
        <authorList>
            <consortium name="EnsemblMetazoa"/>
        </authorList>
    </citation>
    <scope>IDENTIFICATION</scope>
</reference>
<keyword evidence="4" id="KW-1185">Reference proteome</keyword>
<dbReference type="InterPro" id="IPR036535">
    <property type="entry name" value="STAT_N_sf"/>
</dbReference>
<protein>
    <recommendedName>
        <fullName evidence="1">STAT transcription factor protein interaction domain-containing protein</fullName>
    </recommendedName>
</protein>
<proteinExistence type="predicted"/>
<dbReference type="HOGENOM" id="CLU_2887892_0_0_1"/>
<dbReference type="Proteomes" id="UP000014760">
    <property type="component" value="Unassembled WGS sequence"/>
</dbReference>